<sequence length="539" mass="56950">MASTRMLAAIGMVCRLTPVELASSAQAVVHSLGRHLAAGLQSGESLTLDGQDTTLHVRRFAVDQEQGQVSSLNFTTSRRLQVVTDCGTGPSIVLTKWAAGSDPIRGLRLAPVESSLSVSFFCQGAPWVPSGYGTVTVGLSAPELASLNFRFRCVTSPPDQPMLETGSDPVAEGENIVICEVPPGLPSVLIAVRAVLAAPGEPQQDGRSPNDFVQASFEVSRGAPPTVPPDVVEGDSLVWPVAVVICVLLTAPCLLYWYVRRLPTSNDVPGKKSIQVGNKDLTDEERDAQHEVDVFNRFQDELAEIRNAAVQELVEAEAEVNTGRGSEKHPSMSWVGVVVDSNAADPADDKPSPRASPRMQHHQDGSPRVHLPDDECAGVGLHVKPSASPSEAEEEDTPRTPGAPRRQARAAYATSELLQEPDSEWGNTFWPAQKPARGGRTLSGPARGPGGGAGAALEPAPEVEGGGGQRAADTPRTPDAPRGQRGADRYGRAERLALVCATVGDGEQGDNSRVGLLATKPEDFCYSVALGFGHDSVES</sequence>
<keyword evidence="2" id="KW-0812">Transmembrane</keyword>
<feature type="region of interest" description="Disordered" evidence="1">
    <location>
        <begin position="342"/>
        <end position="491"/>
    </location>
</feature>
<evidence type="ECO:0000313" key="3">
    <source>
        <dbReference type="EMBL" id="CAE0842968.1"/>
    </source>
</evidence>
<evidence type="ECO:0000256" key="2">
    <source>
        <dbReference type="SAM" id="Phobius"/>
    </source>
</evidence>
<keyword evidence="2" id="KW-1133">Transmembrane helix</keyword>
<dbReference type="EMBL" id="HBJB01002714">
    <property type="protein sequence ID" value="CAE0842968.1"/>
    <property type="molecule type" value="Transcribed_RNA"/>
</dbReference>
<proteinExistence type="predicted"/>
<evidence type="ECO:0000256" key="1">
    <source>
        <dbReference type="SAM" id="MobiDB-lite"/>
    </source>
</evidence>
<accession>A0A7S4LQ94</accession>
<feature type="transmembrane region" description="Helical" evidence="2">
    <location>
        <begin position="237"/>
        <end position="259"/>
    </location>
</feature>
<gene>
    <name evidence="3" type="ORF">OMAR00294_LOCUS2223</name>
</gene>
<feature type="compositionally biased region" description="Basic and acidic residues" evidence="1">
    <location>
        <begin position="361"/>
        <end position="373"/>
    </location>
</feature>
<name>A0A7S4LQ94_OXYMA</name>
<organism evidence="3">
    <name type="scientific">Oxyrrhis marina</name>
    <name type="common">Dinoflagellate</name>
    <dbReference type="NCBI Taxonomy" id="2969"/>
    <lineage>
        <taxon>Eukaryota</taxon>
        <taxon>Sar</taxon>
        <taxon>Alveolata</taxon>
        <taxon>Dinophyceae</taxon>
        <taxon>Oxyrrhinales</taxon>
        <taxon>Oxyrrhinaceae</taxon>
        <taxon>Oxyrrhis</taxon>
    </lineage>
</organism>
<dbReference type="AlphaFoldDB" id="A0A7S4LQ94"/>
<reference evidence="3" key="1">
    <citation type="submission" date="2021-01" db="EMBL/GenBank/DDBJ databases">
        <authorList>
            <person name="Corre E."/>
            <person name="Pelletier E."/>
            <person name="Niang G."/>
            <person name="Scheremetjew M."/>
            <person name="Finn R."/>
            <person name="Kale V."/>
            <person name="Holt S."/>
            <person name="Cochrane G."/>
            <person name="Meng A."/>
            <person name="Brown T."/>
            <person name="Cohen L."/>
        </authorList>
    </citation>
    <scope>NUCLEOTIDE SEQUENCE</scope>
    <source>
        <strain evidence="3">LB1974</strain>
    </source>
</reference>
<keyword evidence="2" id="KW-0472">Membrane</keyword>
<protein>
    <submittedName>
        <fullName evidence="3">Uncharacterized protein</fullName>
    </submittedName>
</protein>